<keyword evidence="6" id="KW-0282">Flagellum</keyword>
<protein>
    <submittedName>
        <fullName evidence="6">Flagellar hook-associated protein FlgL</fullName>
    </submittedName>
</protein>
<dbReference type="Proteomes" id="UP001486565">
    <property type="component" value="Chromosome"/>
</dbReference>
<keyword evidence="6" id="KW-0966">Cell projection</keyword>
<dbReference type="NCBIfam" id="TIGR02550">
    <property type="entry name" value="flagell_flgL"/>
    <property type="match status" value="1"/>
</dbReference>
<evidence type="ECO:0000259" key="5">
    <source>
        <dbReference type="Pfam" id="PF00700"/>
    </source>
</evidence>
<dbReference type="EMBL" id="CP121687">
    <property type="protein sequence ID" value="WZL68771.1"/>
    <property type="molecule type" value="Genomic_DNA"/>
</dbReference>
<comment type="similarity">
    <text evidence="2">Belongs to the bacterial flagellin family.</text>
</comment>
<dbReference type="PANTHER" id="PTHR42792">
    <property type="entry name" value="FLAGELLIN"/>
    <property type="match status" value="1"/>
</dbReference>
<comment type="subcellular location">
    <subcellularLocation>
        <location evidence="1">Bacterial flagellum</location>
    </subcellularLocation>
</comment>
<dbReference type="InterPro" id="IPR001029">
    <property type="entry name" value="Flagellin_N"/>
</dbReference>
<keyword evidence="3" id="KW-0975">Bacterial flagellum</keyword>
<gene>
    <name evidence="6" type="primary">flgL</name>
    <name evidence="6" type="ORF">QBE51_07990</name>
</gene>
<evidence type="ECO:0000313" key="7">
    <source>
        <dbReference type="Proteomes" id="UP001486565"/>
    </source>
</evidence>
<feature type="domain" description="Flagellin N-terminal" evidence="4">
    <location>
        <begin position="3"/>
        <end position="140"/>
    </location>
</feature>
<keyword evidence="6" id="KW-0969">Cilium</keyword>
<evidence type="ECO:0000256" key="1">
    <source>
        <dbReference type="ARBA" id="ARBA00004365"/>
    </source>
</evidence>
<evidence type="ECO:0000256" key="2">
    <source>
        <dbReference type="ARBA" id="ARBA00005709"/>
    </source>
</evidence>
<proteinExistence type="inferred from homology"/>
<evidence type="ECO:0000313" key="6">
    <source>
        <dbReference type="EMBL" id="WZL68771.1"/>
    </source>
</evidence>
<feature type="domain" description="Flagellin C-terminal" evidence="5">
    <location>
        <begin position="359"/>
        <end position="435"/>
    </location>
</feature>
<dbReference type="InterPro" id="IPR001492">
    <property type="entry name" value="Flagellin"/>
</dbReference>
<dbReference type="InterPro" id="IPR013384">
    <property type="entry name" value="Flagell_FlgL"/>
</dbReference>
<dbReference type="InterPro" id="IPR046358">
    <property type="entry name" value="Flagellin_C"/>
</dbReference>
<organism evidence="6 7">
    <name type="scientific">Defluviitalea saccharophila</name>
    <dbReference type="NCBI Taxonomy" id="879970"/>
    <lineage>
        <taxon>Bacteria</taxon>
        <taxon>Bacillati</taxon>
        <taxon>Bacillota</taxon>
        <taxon>Clostridia</taxon>
        <taxon>Lachnospirales</taxon>
        <taxon>Defluviitaleaceae</taxon>
        <taxon>Defluviitalea</taxon>
    </lineage>
</organism>
<dbReference type="Pfam" id="PF00669">
    <property type="entry name" value="Flagellin_N"/>
    <property type="match status" value="1"/>
</dbReference>
<sequence length="442" mass="50488">MRITNNMMVNNMLLGLNRNTQRLNDIYMQMSTLKKIQKPSDDPIIAGRALKFRTNVAELGQYQDNVKQARSWMEVTEQSLINIRSVLDSMRERCVQASSDTLSTEERKKVIEDLKQLKNQLVLEGNVSYAGRYSFTGFKTDTKLIYDKADSTRTFEFEQEFTKEDLETLKIGESEFTRIRLPYGNIDGGATTVEIDGAPITIVEKNSYDTRTSISVEDGPYDTPPSGQVYVISDTGEIIFNPNDISPTTDIKITYQKTNFNIGDPRPENYFDCKDITDTANPIEYSPSNDAMEYEVGTNTKITVNTLGNKVLTPDLMQDIDELIRYVENYDQRMEEIEEGKRPKTDEFSLGSLFDNMIGKLDKHMSNLSTHHADLGSRMKRLEFIENRISSDKVNFTELMSSNEDVDIEEVYTQFSIQQAVYQSSLIATSRIIQPTLVDFIK</sequence>
<dbReference type="PANTHER" id="PTHR42792:SF1">
    <property type="entry name" value="FLAGELLAR HOOK-ASSOCIATED PROTEIN 3"/>
    <property type="match status" value="1"/>
</dbReference>
<name>A0ABZ2Y2E1_9FIRM</name>
<dbReference type="SUPFAM" id="SSF64518">
    <property type="entry name" value="Phase 1 flagellin"/>
    <property type="match status" value="1"/>
</dbReference>
<dbReference type="Gene3D" id="1.20.1330.10">
    <property type="entry name" value="f41 fragment of flagellin, N-terminal domain"/>
    <property type="match status" value="2"/>
</dbReference>
<dbReference type="Pfam" id="PF00700">
    <property type="entry name" value="Flagellin_C"/>
    <property type="match status" value="1"/>
</dbReference>
<accession>A0ABZ2Y2E1</accession>
<reference evidence="6 7" key="1">
    <citation type="submission" date="2023-03" db="EMBL/GenBank/DDBJ databases">
        <title>Novel Species.</title>
        <authorList>
            <person name="Ma S."/>
        </authorList>
    </citation>
    <scope>NUCLEOTIDE SEQUENCE [LARGE SCALE GENOMIC DNA]</scope>
    <source>
        <strain evidence="6 7">LIND6LT2</strain>
    </source>
</reference>
<dbReference type="RefSeq" id="WP_341875776.1">
    <property type="nucleotide sequence ID" value="NZ_CP121687.1"/>
</dbReference>
<keyword evidence="7" id="KW-1185">Reference proteome</keyword>
<evidence type="ECO:0000259" key="4">
    <source>
        <dbReference type="Pfam" id="PF00669"/>
    </source>
</evidence>
<evidence type="ECO:0000256" key="3">
    <source>
        <dbReference type="ARBA" id="ARBA00023143"/>
    </source>
</evidence>